<dbReference type="Gene3D" id="1.20.1250.20">
    <property type="entry name" value="MFS general substrate transporter like domains"/>
    <property type="match status" value="1"/>
</dbReference>
<proteinExistence type="predicted"/>
<protein>
    <submittedName>
        <fullName evidence="8">MFS transporter</fullName>
    </submittedName>
</protein>
<feature type="transmembrane region" description="Helical" evidence="7">
    <location>
        <begin position="134"/>
        <end position="152"/>
    </location>
</feature>
<keyword evidence="5 7" id="KW-1133">Transmembrane helix</keyword>
<feature type="transmembrane region" description="Helical" evidence="7">
    <location>
        <begin position="192"/>
        <end position="215"/>
    </location>
</feature>
<name>A0ABW4D9Y6_9BACL</name>
<feature type="transmembrane region" description="Helical" evidence="7">
    <location>
        <begin position="107"/>
        <end position="128"/>
    </location>
</feature>
<comment type="caution">
    <text evidence="8">The sequence shown here is derived from an EMBL/GenBank/DDBJ whole genome shotgun (WGS) entry which is preliminary data.</text>
</comment>
<evidence type="ECO:0000256" key="4">
    <source>
        <dbReference type="ARBA" id="ARBA00022692"/>
    </source>
</evidence>
<gene>
    <name evidence="8" type="ORF">ACFQ5D_01545</name>
</gene>
<keyword evidence="6 7" id="KW-0472">Membrane</keyword>
<dbReference type="SUPFAM" id="SSF103473">
    <property type="entry name" value="MFS general substrate transporter"/>
    <property type="match status" value="1"/>
</dbReference>
<dbReference type="InterPro" id="IPR036259">
    <property type="entry name" value="MFS_trans_sf"/>
</dbReference>
<evidence type="ECO:0000313" key="8">
    <source>
        <dbReference type="EMBL" id="MFD1460161.1"/>
    </source>
</evidence>
<dbReference type="EMBL" id="JBHTNZ010000001">
    <property type="protein sequence ID" value="MFD1460161.1"/>
    <property type="molecule type" value="Genomic_DNA"/>
</dbReference>
<comment type="subcellular location">
    <subcellularLocation>
        <location evidence="1">Cell membrane</location>
        <topology evidence="1">Multi-pass membrane protein</topology>
    </subcellularLocation>
</comment>
<evidence type="ECO:0000256" key="7">
    <source>
        <dbReference type="SAM" id="Phobius"/>
    </source>
</evidence>
<keyword evidence="9" id="KW-1185">Reference proteome</keyword>
<sequence>MLLLIQFARYASDLHTGTAVGEAPLRMGDAFRTASRDPVFMPILLGTVFCVMGYAHFDSTMPQFLALSFKEGTRWFTYLLTVNAISVLAFQYPLVRLASRFSPLNSLIAGNLCIAVSLPLCSVLDSGWLFILDMVLFTIGEVLLFTMLDVLIDQIADAQYKGTYFGTIGFNNLGSVLAPLFGGWLLDTYGQTAPLAVFVPVALSVVIGLPFLLIARRRLAQRTGSFAAQAQEPVQPLSS</sequence>
<dbReference type="InterPro" id="IPR011701">
    <property type="entry name" value="MFS"/>
</dbReference>
<dbReference type="InterPro" id="IPR050171">
    <property type="entry name" value="MFS_Transporters"/>
</dbReference>
<dbReference type="PANTHER" id="PTHR23517">
    <property type="entry name" value="RESISTANCE PROTEIN MDTM, PUTATIVE-RELATED-RELATED"/>
    <property type="match status" value="1"/>
</dbReference>
<feature type="transmembrane region" description="Helical" evidence="7">
    <location>
        <begin position="75"/>
        <end position="95"/>
    </location>
</feature>
<accession>A0ABW4D9Y6</accession>
<evidence type="ECO:0000256" key="1">
    <source>
        <dbReference type="ARBA" id="ARBA00004651"/>
    </source>
</evidence>
<evidence type="ECO:0000256" key="3">
    <source>
        <dbReference type="ARBA" id="ARBA00022475"/>
    </source>
</evidence>
<keyword evidence="4 7" id="KW-0812">Transmembrane</keyword>
<dbReference type="Proteomes" id="UP001597340">
    <property type="component" value="Unassembled WGS sequence"/>
</dbReference>
<keyword evidence="2" id="KW-0813">Transport</keyword>
<dbReference type="Pfam" id="PF07690">
    <property type="entry name" value="MFS_1"/>
    <property type="match status" value="1"/>
</dbReference>
<evidence type="ECO:0000256" key="5">
    <source>
        <dbReference type="ARBA" id="ARBA00022989"/>
    </source>
</evidence>
<dbReference type="RefSeq" id="WP_229525968.1">
    <property type="nucleotide sequence ID" value="NZ_JAFFQR010000112.1"/>
</dbReference>
<organism evidence="8 9">
    <name type="scientific">Paenibacillus farraposensis</name>
    <dbReference type="NCBI Taxonomy" id="2807095"/>
    <lineage>
        <taxon>Bacteria</taxon>
        <taxon>Bacillati</taxon>
        <taxon>Bacillota</taxon>
        <taxon>Bacilli</taxon>
        <taxon>Bacillales</taxon>
        <taxon>Paenibacillaceae</taxon>
        <taxon>Paenibacillus</taxon>
    </lineage>
</organism>
<feature type="transmembrane region" description="Helical" evidence="7">
    <location>
        <begin position="164"/>
        <end position="186"/>
    </location>
</feature>
<evidence type="ECO:0000256" key="6">
    <source>
        <dbReference type="ARBA" id="ARBA00023136"/>
    </source>
</evidence>
<reference evidence="9" key="1">
    <citation type="journal article" date="2019" name="Int. J. Syst. Evol. Microbiol.">
        <title>The Global Catalogue of Microorganisms (GCM) 10K type strain sequencing project: providing services to taxonomists for standard genome sequencing and annotation.</title>
        <authorList>
            <consortium name="The Broad Institute Genomics Platform"/>
            <consortium name="The Broad Institute Genome Sequencing Center for Infectious Disease"/>
            <person name="Wu L."/>
            <person name="Ma J."/>
        </authorList>
    </citation>
    <scope>NUCLEOTIDE SEQUENCE [LARGE SCALE GENOMIC DNA]</scope>
    <source>
        <strain evidence="9">CCM 9147</strain>
    </source>
</reference>
<evidence type="ECO:0000313" key="9">
    <source>
        <dbReference type="Proteomes" id="UP001597340"/>
    </source>
</evidence>
<keyword evidence="3" id="KW-1003">Cell membrane</keyword>
<evidence type="ECO:0000256" key="2">
    <source>
        <dbReference type="ARBA" id="ARBA00022448"/>
    </source>
</evidence>
<feature type="transmembrane region" description="Helical" evidence="7">
    <location>
        <begin position="39"/>
        <end position="55"/>
    </location>
</feature>
<dbReference type="PANTHER" id="PTHR23517:SF10">
    <property type="entry name" value="MAJOR FACILITATOR SUPERFAMILY (MFS) PROFILE DOMAIN-CONTAINING PROTEIN"/>
    <property type="match status" value="1"/>
</dbReference>